<name>A0ABQ8UNG9_9EUKA</name>
<keyword evidence="12 15" id="KW-0472">Membrane</keyword>
<evidence type="ECO:0000256" key="6">
    <source>
        <dbReference type="ARBA" id="ARBA00022473"/>
    </source>
</evidence>
<dbReference type="Proteomes" id="UP001141327">
    <property type="component" value="Unassembled WGS sequence"/>
</dbReference>
<keyword evidence="7" id="KW-1003">Cell membrane</keyword>
<proteinExistence type="inferred from homology"/>
<keyword evidence="10" id="KW-0965">Cell junction</keyword>
<protein>
    <recommendedName>
        <fullName evidence="16">POPDC1-3 domain-containing protein</fullName>
    </recommendedName>
</protein>
<keyword evidence="18" id="KW-1185">Reference proteome</keyword>
<evidence type="ECO:0000256" key="8">
    <source>
        <dbReference type="ARBA" id="ARBA00022692"/>
    </source>
</evidence>
<dbReference type="PANTHER" id="PTHR12101:SF17">
    <property type="entry name" value="BLOOD VESSEL EPICARDIAL SUBSTANCE"/>
    <property type="match status" value="1"/>
</dbReference>
<dbReference type="InterPro" id="IPR006916">
    <property type="entry name" value="POPDC1-3"/>
</dbReference>
<evidence type="ECO:0000256" key="3">
    <source>
        <dbReference type="ARBA" id="ARBA00004435"/>
    </source>
</evidence>
<feature type="compositionally biased region" description="Low complexity" evidence="14">
    <location>
        <begin position="401"/>
        <end position="421"/>
    </location>
</feature>
<sequence>MSSEVLTTVLYHVAQVFFLFSYLSWGELFLRGCLTGAFLFLLLYAIFLGVADNIAGIVWSSLFILINLLQVARLAYARRPIWLSPEEETAFTAAFSRFGAMTRREFRDLWRVGTDRILEDDEVLCKEGEAVTFIGFLVRGRVAKMRKGHVLNSIAAKSPDEWSFLCNLEYIFHTRMGMETPLHLTRRGMEANTKTHLWELRRLQKFFAGRPQLRDKFTMLISMDLVRKLQSLDENVSQHHRLSLGLITQAAAPAPAVVAAPEASPNIEDLYWAGLRGTSHRPASPALATSPPLQQPVASWRVPPPTGWQASTLDGSSSPLLMARLTPGPGDYGARGTATELLPVGGAAETPATTPAPALVEDNPAVPAAVEEDRPQPPRPEPAAAAAAPPSGTRSPGLRVAMPPGASAPPLLLLRPAQARPARLEDGGSPPDPDAAAPATSLGVLRP</sequence>
<dbReference type="PANTHER" id="PTHR12101">
    <property type="entry name" value="POPEYE DOMAIN CONTAINING PROTEIN"/>
    <property type="match status" value="1"/>
</dbReference>
<comment type="caution">
    <text evidence="17">The sequence shown here is derived from an EMBL/GenBank/DDBJ whole genome shotgun (WGS) entry which is preliminary data.</text>
</comment>
<keyword evidence="6" id="KW-0217">Developmental protein</keyword>
<evidence type="ECO:0000256" key="14">
    <source>
        <dbReference type="SAM" id="MobiDB-lite"/>
    </source>
</evidence>
<evidence type="ECO:0000256" key="5">
    <source>
        <dbReference type="ARBA" id="ARBA00022427"/>
    </source>
</evidence>
<evidence type="ECO:0000256" key="11">
    <source>
        <dbReference type="ARBA" id="ARBA00022989"/>
    </source>
</evidence>
<evidence type="ECO:0000256" key="7">
    <source>
        <dbReference type="ARBA" id="ARBA00022475"/>
    </source>
</evidence>
<dbReference type="InterPro" id="IPR055272">
    <property type="entry name" value="POPDC1-3_dom"/>
</dbReference>
<feature type="transmembrane region" description="Helical" evidence="15">
    <location>
        <begin position="32"/>
        <end position="51"/>
    </location>
</feature>
<reference evidence="17" key="1">
    <citation type="journal article" date="2022" name="bioRxiv">
        <title>Genomics of Preaxostyla Flagellates Illuminates Evolutionary Transitions and the Path Towards Mitochondrial Loss.</title>
        <authorList>
            <person name="Novak L.V.F."/>
            <person name="Treitli S.C."/>
            <person name="Pyrih J."/>
            <person name="Halakuc P."/>
            <person name="Pipaliya S.V."/>
            <person name="Vacek V."/>
            <person name="Brzon O."/>
            <person name="Soukal P."/>
            <person name="Eme L."/>
            <person name="Dacks J.B."/>
            <person name="Karnkowska A."/>
            <person name="Elias M."/>
            <person name="Hampl V."/>
        </authorList>
    </citation>
    <scope>NUCLEOTIDE SEQUENCE</scope>
    <source>
        <strain evidence="17">RCP-MX</strain>
    </source>
</reference>
<evidence type="ECO:0000256" key="15">
    <source>
        <dbReference type="SAM" id="Phobius"/>
    </source>
</evidence>
<dbReference type="InterPro" id="IPR018490">
    <property type="entry name" value="cNMP-bd_dom_sf"/>
</dbReference>
<evidence type="ECO:0000256" key="1">
    <source>
        <dbReference type="ARBA" id="ARBA00004124"/>
    </source>
</evidence>
<feature type="domain" description="POPDC1-3" evidence="16">
    <location>
        <begin position="8"/>
        <end position="234"/>
    </location>
</feature>
<evidence type="ECO:0000256" key="2">
    <source>
        <dbReference type="ARBA" id="ARBA00004141"/>
    </source>
</evidence>
<gene>
    <name evidence="17" type="ORF">PAPYR_2957</name>
</gene>
<feature type="region of interest" description="Disordered" evidence="14">
    <location>
        <begin position="368"/>
        <end position="447"/>
    </location>
</feature>
<dbReference type="EMBL" id="JAPMOS010000011">
    <property type="protein sequence ID" value="KAJ4460724.1"/>
    <property type="molecule type" value="Genomic_DNA"/>
</dbReference>
<feature type="transmembrane region" description="Helical" evidence="15">
    <location>
        <begin position="57"/>
        <end position="76"/>
    </location>
</feature>
<evidence type="ECO:0000256" key="10">
    <source>
        <dbReference type="ARBA" id="ARBA00022949"/>
    </source>
</evidence>
<keyword evidence="13" id="KW-0325">Glycoprotein</keyword>
<evidence type="ECO:0000256" key="4">
    <source>
        <dbReference type="ARBA" id="ARBA00007146"/>
    </source>
</evidence>
<keyword evidence="9" id="KW-0130">Cell adhesion</keyword>
<dbReference type="Pfam" id="PF04831">
    <property type="entry name" value="POPDC1-3"/>
    <property type="match status" value="1"/>
</dbReference>
<comment type="similarity">
    <text evidence="4">Belongs to the popeye family.</text>
</comment>
<dbReference type="SUPFAM" id="SSF51206">
    <property type="entry name" value="cAMP-binding domain-like"/>
    <property type="match status" value="1"/>
</dbReference>
<evidence type="ECO:0000259" key="16">
    <source>
        <dbReference type="Pfam" id="PF04831"/>
    </source>
</evidence>
<keyword evidence="8 15" id="KW-0812">Transmembrane</keyword>
<organism evidence="17 18">
    <name type="scientific">Paratrimastix pyriformis</name>
    <dbReference type="NCBI Taxonomy" id="342808"/>
    <lineage>
        <taxon>Eukaryota</taxon>
        <taxon>Metamonada</taxon>
        <taxon>Preaxostyla</taxon>
        <taxon>Paratrimastigidae</taxon>
        <taxon>Paratrimastix</taxon>
    </lineage>
</organism>
<evidence type="ECO:0000256" key="9">
    <source>
        <dbReference type="ARBA" id="ARBA00022889"/>
    </source>
</evidence>
<accession>A0ABQ8UNG9</accession>
<feature type="region of interest" description="Disordered" evidence="14">
    <location>
        <begin position="306"/>
        <end position="338"/>
    </location>
</feature>
<keyword evidence="11 15" id="KW-1133">Transmembrane helix</keyword>
<keyword evidence="5" id="KW-0796">Tight junction</keyword>
<comment type="subcellular location">
    <subcellularLocation>
        <location evidence="3">Cell junction</location>
        <location evidence="3">Tight junction</location>
    </subcellularLocation>
    <subcellularLocation>
        <location evidence="1">Lateral cell membrane</location>
    </subcellularLocation>
    <subcellularLocation>
        <location evidence="2">Membrane</location>
        <topology evidence="2">Multi-pass membrane protein</topology>
    </subcellularLocation>
</comment>
<evidence type="ECO:0000256" key="12">
    <source>
        <dbReference type="ARBA" id="ARBA00023136"/>
    </source>
</evidence>
<feature type="compositionally biased region" description="Polar residues" evidence="14">
    <location>
        <begin position="308"/>
        <end position="319"/>
    </location>
</feature>
<evidence type="ECO:0000313" key="18">
    <source>
        <dbReference type="Proteomes" id="UP001141327"/>
    </source>
</evidence>
<evidence type="ECO:0000256" key="13">
    <source>
        <dbReference type="ARBA" id="ARBA00023180"/>
    </source>
</evidence>
<evidence type="ECO:0000313" key="17">
    <source>
        <dbReference type="EMBL" id="KAJ4460724.1"/>
    </source>
</evidence>